<feature type="domain" description="Dihydrodipicolinate reductase N-terminal" evidence="3">
    <location>
        <begin position="6"/>
        <end position="104"/>
    </location>
</feature>
<dbReference type="CDD" id="cd24146">
    <property type="entry name" value="nat-AmDH_N_like"/>
    <property type="match status" value="1"/>
</dbReference>
<evidence type="ECO:0000259" key="3">
    <source>
        <dbReference type="Pfam" id="PF01113"/>
    </source>
</evidence>
<feature type="domain" description="2,4-diaminopentanoate dehydrogenase C-terminal" evidence="4">
    <location>
        <begin position="146"/>
        <end position="350"/>
    </location>
</feature>
<evidence type="ECO:0000313" key="5">
    <source>
        <dbReference type="EMBL" id="CAB4898619.1"/>
    </source>
</evidence>
<dbReference type="Gene3D" id="3.40.50.720">
    <property type="entry name" value="NAD(P)-binding Rossmann-like Domain"/>
    <property type="match status" value="1"/>
</dbReference>
<evidence type="ECO:0000313" key="6">
    <source>
        <dbReference type="EMBL" id="CAB4968979.1"/>
    </source>
</evidence>
<dbReference type="Pfam" id="PF19328">
    <property type="entry name" value="DAP_DH_C"/>
    <property type="match status" value="1"/>
</dbReference>
<accession>A0A6J7QAR4</accession>
<proteinExistence type="predicted"/>
<gene>
    <name evidence="5" type="ORF">UFOPK3605_00353</name>
    <name evidence="6" type="ORF">UFOPK3897_00178</name>
    <name evidence="7" type="ORF">UFOPK4121_00231</name>
</gene>
<evidence type="ECO:0000259" key="4">
    <source>
        <dbReference type="Pfam" id="PF19328"/>
    </source>
</evidence>
<dbReference type="Pfam" id="PF01113">
    <property type="entry name" value="DapB_N"/>
    <property type="match status" value="1"/>
</dbReference>
<dbReference type="InterPro" id="IPR045760">
    <property type="entry name" value="DAP_DH_C"/>
</dbReference>
<reference evidence="7" key="1">
    <citation type="submission" date="2020-05" db="EMBL/GenBank/DDBJ databases">
        <authorList>
            <person name="Chiriac C."/>
            <person name="Salcher M."/>
            <person name="Ghai R."/>
            <person name="Kavagutti S V."/>
        </authorList>
    </citation>
    <scope>NUCLEOTIDE SEQUENCE</scope>
</reference>
<dbReference type="InterPro" id="IPR036291">
    <property type="entry name" value="NAD(P)-bd_dom_sf"/>
</dbReference>
<protein>
    <submittedName>
        <fullName evidence="7">Unannotated protein</fullName>
    </submittedName>
</protein>
<dbReference type="GO" id="GO:0008839">
    <property type="term" value="F:4-hydroxy-tetrahydrodipicolinate reductase"/>
    <property type="evidence" value="ECO:0007669"/>
    <property type="project" value="InterPro"/>
</dbReference>
<evidence type="ECO:0000256" key="2">
    <source>
        <dbReference type="ARBA" id="ARBA00023002"/>
    </source>
</evidence>
<dbReference type="AlphaFoldDB" id="A0A6J7QAR4"/>
<dbReference type="GO" id="GO:0009089">
    <property type="term" value="P:lysine biosynthetic process via diaminopimelate"/>
    <property type="evidence" value="ECO:0007669"/>
    <property type="project" value="InterPro"/>
</dbReference>
<dbReference type="InterPro" id="IPR000846">
    <property type="entry name" value="DapB_N"/>
</dbReference>
<evidence type="ECO:0000256" key="1">
    <source>
        <dbReference type="ARBA" id="ARBA00022857"/>
    </source>
</evidence>
<keyword evidence="2" id="KW-0560">Oxidoreductase</keyword>
<dbReference type="EMBL" id="CAFBOF010000002">
    <property type="protein sequence ID" value="CAB4968979.1"/>
    <property type="molecule type" value="Genomic_DNA"/>
</dbReference>
<sequence length="359" mass="37362">MTMTKKVVVWGLGNVGRPAVRAVISNAELDLVGAITHDPAKVGGDVGELCGLPPTGVKISSDPVATLATTKADAVVYAASSDLRPDDALDDVEMCLRAGVNVVNTGLYALLHPPTAAPELRSRFTEAGQAGSASLFVSGIDPGWALDILPLLVSGVATSIDCVRVQEFFNYAYYDQPDVVRNVIGFGTSMDETPLMLLPGVPMSVWGAVVNTLADGLGLTLDEVTEFVERRPLETTIDVPGMGEFLAGTQGAFRFEVRGRVGDKFPVVVEHVTRITDDIAPDWPSPPGHGCHRVVIEGRPTIEVTVVADDGDSSPGAGGNATAAGRVVNAIPAVCAATPGLIGALDLPLITGRGLFSTQ</sequence>
<organism evidence="7">
    <name type="scientific">freshwater metagenome</name>
    <dbReference type="NCBI Taxonomy" id="449393"/>
    <lineage>
        <taxon>unclassified sequences</taxon>
        <taxon>metagenomes</taxon>
        <taxon>ecological metagenomes</taxon>
    </lineage>
</organism>
<keyword evidence="1" id="KW-0521">NADP</keyword>
<dbReference type="EMBL" id="CAFBMM010000008">
    <property type="protein sequence ID" value="CAB4898619.1"/>
    <property type="molecule type" value="Genomic_DNA"/>
</dbReference>
<name>A0A6J7QAR4_9ZZZZ</name>
<dbReference type="SUPFAM" id="SSF51735">
    <property type="entry name" value="NAD(P)-binding Rossmann-fold domains"/>
    <property type="match status" value="1"/>
</dbReference>
<dbReference type="EMBL" id="CAFBPQ010000003">
    <property type="protein sequence ID" value="CAB5014276.1"/>
    <property type="molecule type" value="Genomic_DNA"/>
</dbReference>
<evidence type="ECO:0000313" key="7">
    <source>
        <dbReference type="EMBL" id="CAB5014276.1"/>
    </source>
</evidence>